<keyword evidence="2" id="KW-1185">Reference proteome</keyword>
<evidence type="ECO:0000313" key="1">
    <source>
        <dbReference type="EMBL" id="CAG8759148.1"/>
    </source>
</evidence>
<evidence type="ECO:0000313" key="2">
    <source>
        <dbReference type="Proteomes" id="UP000789525"/>
    </source>
</evidence>
<gene>
    <name evidence="1" type="ORF">ACOLOM_LOCUS13114</name>
</gene>
<accession>A0ACA9QMZ2</accession>
<feature type="non-terminal residue" evidence="1">
    <location>
        <position position="1"/>
    </location>
</feature>
<organism evidence="1 2">
    <name type="scientific">Acaulospora colombiana</name>
    <dbReference type="NCBI Taxonomy" id="27376"/>
    <lineage>
        <taxon>Eukaryota</taxon>
        <taxon>Fungi</taxon>
        <taxon>Fungi incertae sedis</taxon>
        <taxon>Mucoromycota</taxon>
        <taxon>Glomeromycotina</taxon>
        <taxon>Glomeromycetes</taxon>
        <taxon>Diversisporales</taxon>
        <taxon>Acaulosporaceae</taxon>
        <taxon>Acaulospora</taxon>
    </lineage>
</organism>
<sequence length="263" mass="26436">GSPSPPTMSLLLQGMGMSGLMSASASVSGAASASGFQSGFASPLSSSRAPSPARSVSPPVHNTISEITPSITSGSPRSATKEPPNVGSSPLKRPSLPPPGLGSNPNMPSPNMRASNRLSFISYTDLLNSAPIASQSLSSVLSPGQNEPPTHLVVVDADNAPSVVGSGTNASSGHLPLGIGSLNVSNPSDKVDVDSLGTVGLSSAGEWGREGLGGGLEERLERLWAAEKEINERGRAMKPSGSASRSTSIGVSIDNSQTAPTTT</sequence>
<proteinExistence type="predicted"/>
<dbReference type="Proteomes" id="UP000789525">
    <property type="component" value="Unassembled WGS sequence"/>
</dbReference>
<dbReference type="EMBL" id="CAJVPT010057764">
    <property type="protein sequence ID" value="CAG8759148.1"/>
    <property type="molecule type" value="Genomic_DNA"/>
</dbReference>
<name>A0ACA9QMZ2_9GLOM</name>
<comment type="caution">
    <text evidence="1">The sequence shown here is derived from an EMBL/GenBank/DDBJ whole genome shotgun (WGS) entry which is preliminary data.</text>
</comment>
<reference evidence="1" key="1">
    <citation type="submission" date="2021-06" db="EMBL/GenBank/DDBJ databases">
        <authorList>
            <person name="Kallberg Y."/>
            <person name="Tangrot J."/>
            <person name="Rosling A."/>
        </authorList>
    </citation>
    <scope>NUCLEOTIDE SEQUENCE</scope>
    <source>
        <strain evidence="1">CL356</strain>
    </source>
</reference>
<protein>
    <submittedName>
        <fullName evidence="1">10095_t:CDS:1</fullName>
    </submittedName>
</protein>